<reference evidence="1 2" key="1">
    <citation type="journal article" date="2024" name="Plant Biotechnol. J.">
        <title>Genome and CRISPR/Cas9 system of a widespread forest tree (Populus alba) in the world.</title>
        <authorList>
            <person name="Liu Y.J."/>
            <person name="Jiang P.F."/>
            <person name="Han X.M."/>
            <person name="Li X.Y."/>
            <person name="Wang H.M."/>
            <person name="Wang Y.J."/>
            <person name="Wang X.X."/>
            <person name="Zeng Q.Y."/>
        </authorList>
    </citation>
    <scope>NUCLEOTIDE SEQUENCE [LARGE SCALE GENOMIC DNA]</scope>
    <source>
        <strain evidence="2">cv. PAL-ZL1</strain>
    </source>
</reference>
<accession>A0ACC4BDU8</accession>
<dbReference type="Proteomes" id="UP000309997">
    <property type="component" value="Unassembled WGS sequence"/>
</dbReference>
<protein>
    <submittedName>
        <fullName evidence="1">Uncharacterized protein</fullName>
    </submittedName>
</protein>
<proteinExistence type="predicted"/>
<evidence type="ECO:0000313" key="2">
    <source>
        <dbReference type="Proteomes" id="UP000309997"/>
    </source>
</evidence>
<keyword evidence="2" id="KW-1185">Reference proteome</keyword>
<name>A0ACC4BDU8_POPAL</name>
<comment type="caution">
    <text evidence="1">The sequence shown here is derived from an EMBL/GenBank/DDBJ whole genome shotgun (WGS) entry which is preliminary data.</text>
</comment>
<evidence type="ECO:0000313" key="1">
    <source>
        <dbReference type="EMBL" id="KAL3576527.1"/>
    </source>
</evidence>
<organism evidence="1 2">
    <name type="scientific">Populus alba</name>
    <name type="common">White poplar</name>
    <dbReference type="NCBI Taxonomy" id="43335"/>
    <lineage>
        <taxon>Eukaryota</taxon>
        <taxon>Viridiplantae</taxon>
        <taxon>Streptophyta</taxon>
        <taxon>Embryophyta</taxon>
        <taxon>Tracheophyta</taxon>
        <taxon>Spermatophyta</taxon>
        <taxon>Magnoliopsida</taxon>
        <taxon>eudicotyledons</taxon>
        <taxon>Gunneridae</taxon>
        <taxon>Pentapetalae</taxon>
        <taxon>rosids</taxon>
        <taxon>fabids</taxon>
        <taxon>Malpighiales</taxon>
        <taxon>Salicaceae</taxon>
        <taxon>Saliceae</taxon>
        <taxon>Populus</taxon>
    </lineage>
</organism>
<dbReference type="EMBL" id="RCHU02000011">
    <property type="protein sequence ID" value="KAL3576527.1"/>
    <property type="molecule type" value="Genomic_DNA"/>
</dbReference>
<sequence>MEMDVEGVDQISSLPDALLSRIISHLGISESIRTSILSRRWKNIWKSSSCLHFDTNFLTKSRIDIYERGASFRNYDRKRLYDEISRATGLVERVIDSHETKLVFCSISHIEDNLKSGLVERLIKNLKEKKLIEELSLVCEKLFVSDRFQCNLPPGIFFCRTLHVLELKGYRLKDASPFESCRNLVTLRLDSVNLDDKTLSRVILNCMFLEDLCLCSCTGLKKIEIHDKKLKSLKLNDLDLEGVDIEAEGLSILVLNSVSCSVNMKINTPTLVEFGFCSDGTGRLQKSTQIYSRIIDILERCCGLLQQKPNNGFVNCSNPFGQLHTLSISLALDSQMEQHILDHIFRLCTHLQKLCISIPPNNTGPSDWELPYPTFMFWEKRELHDSITHSLKLVKIKGFCGKEEEIVFAKHLIRKAPMLRRFVVECGENCSETGARETLGLSLEPRASVNLSIVLKPEVPGLAVVIVGNRKDSQSYVGMKRKACAEVGIQSFDMDLPEQISEDELVSKVHELNANPDVHGILVQLPLPKHINEEKVLSEISLAKDVDGFHPLNIGKLAMKDREPLFQPCTPKGCLELLHRSGISIKGKRAVVVGRSNIVGLPVSLLLLKADATVTVVHSRSNDQESIIREADIIIAAAGQPMMIKGSWIKPGAAVIDVGTNAVDDPSRKSGYRLVGDVDFKEACKIAGCITPVPGGVGPMTVAMLLKNTLEGAKRVIVQ</sequence>
<gene>
    <name evidence="1" type="ORF">D5086_021810</name>
</gene>